<keyword evidence="2" id="KW-1185">Reference proteome</keyword>
<dbReference type="KEGG" id="mvo:Mvol_1400"/>
<sequence length="345" mass="41126">MKLIKNYPKTYDTGDLWIQPTNQSTILNYDNCFEFNYINKTPIIRILGSPSVSKMINNLLNAISKKFAYGKYDVNHMNNIFEYINKEYRINGKYNRAKIGWYKVIGDTFNDLKKNNFEKVLFKLNTLLKSIKPLIVIDTNNTYAWNYNHSFKRFVNWLNNDFSIIIRTPFKNIKNIKQHFSNSKINNCAALINYAKNFGILIKNCKVAERILNISHGNITAIEIILKNSKRELKTLRDLKIPWKKVAYQIIPTNLKKLYEKCMQLKKFKIQDIYESYDEFTKPTLYRYLSELCNMGILSKNKTKKTITFKVLINKLLFNQKIHYKNYIKLYEELYLKKTFYQDMI</sequence>
<accession>D7DV96</accession>
<protein>
    <submittedName>
        <fullName evidence="1">Uncharacterized protein</fullName>
    </submittedName>
</protein>
<name>D7DV96_METV3</name>
<dbReference type="HOGENOM" id="CLU_800796_0_0_2"/>
<dbReference type="AlphaFoldDB" id="D7DV96"/>
<dbReference type="eggNOG" id="arCOG05049">
    <property type="taxonomic scope" value="Archaea"/>
</dbReference>
<dbReference type="STRING" id="456320.Mvol_1400"/>
<dbReference type="InParanoid" id="D7DV96"/>
<dbReference type="FunCoup" id="D7DV96">
    <property type="interactions" value="4"/>
</dbReference>
<gene>
    <name evidence="1" type="ordered locus">Mvol_1400</name>
</gene>
<reference evidence="1 2" key="1">
    <citation type="submission" date="2010-05" db="EMBL/GenBank/DDBJ databases">
        <title>Complete sequence of Methanococcus voltae A3.</title>
        <authorList>
            <consortium name="US DOE Joint Genome Institute"/>
            <person name="Lucas S."/>
            <person name="Copeland A."/>
            <person name="Lapidus A."/>
            <person name="Cheng J.-F."/>
            <person name="Bruce D."/>
            <person name="Goodwin L."/>
            <person name="Pitluck S."/>
            <person name="Lowry S."/>
            <person name="Clum A."/>
            <person name="Land M."/>
            <person name="Hauser L."/>
            <person name="Kyrpides N."/>
            <person name="Mikhailova N."/>
            <person name="Whitman W.B."/>
            <person name="Woyke T."/>
        </authorList>
    </citation>
    <scope>NUCLEOTIDE SEQUENCE [LARGE SCALE GENOMIC DNA]</scope>
    <source>
        <strain evidence="2">ATCC BAA-1334 / A3</strain>
    </source>
</reference>
<evidence type="ECO:0000313" key="2">
    <source>
        <dbReference type="Proteomes" id="UP000007722"/>
    </source>
</evidence>
<dbReference type="Proteomes" id="UP000007722">
    <property type="component" value="Chromosome"/>
</dbReference>
<organism evidence="1 2">
    <name type="scientific">Methanococcus voltae (strain ATCC BAA-1334 / A3)</name>
    <dbReference type="NCBI Taxonomy" id="456320"/>
    <lineage>
        <taxon>Archaea</taxon>
        <taxon>Methanobacteriati</taxon>
        <taxon>Methanobacteriota</taxon>
        <taxon>Methanomada group</taxon>
        <taxon>Methanococci</taxon>
        <taxon>Methanococcales</taxon>
        <taxon>Methanococcaceae</taxon>
        <taxon>Methanococcus</taxon>
    </lineage>
</organism>
<dbReference type="EMBL" id="CP002057">
    <property type="protein sequence ID" value="ADI37056.1"/>
    <property type="molecule type" value="Genomic_DNA"/>
</dbReference>
<dbReference type="OrthoDB" id="60541at2157"/>
<evidence type="ECO:0000313" key="1">
    <source>
        <dbReference type="EMBL" id="ADI37056.1"/>
    </source>
</evidence>
<proteinExistence type="predicted"/>